<proteinExistence type="predicted"/>
<evidence type="ECO:0000256" key="2">
    <source>
        <dbReference type="SAM" id="SignalP"/>
    </source>
</evidence>
<protein>
    <submittedName>
        <fullName evidence="5">Uncharacterized protein LOC101892053</fullName>
    </submittedName>
</protein>
<dbReference type="KEGG" id="mde:101892053"/>
<sequence length="226" mass="24936">MAFRFTQFLAIGCIFLVAVNAAAIDNSVAEPRIASSEDLISNIVDNCFNENGMHCLKEKVLTYLDDVAGVEEEVSGRALSDDVMDKAITDRVARILNTNEIRVQLPQTLFDSSVITYRADRGFDLEVAQTDARSHKKKNKLNTSLLLLVTIKAIVMPILMVLIKLKAIKALILSKLAIKLVLGFVLYNLFTKLSGAKMTMMPMSAASTAYDRSSNADAQYLAYNAY</sequence>
<dbReference type="eggNOG" id="ENOG502S0D3">
    <property type="taxonomic scope" value="Eukaryota"/>
</dbReference>
<feature type="transmembrane region" description="Helical" evidence="1">
    <location>
        <begin position="170"/>
        <end position="190"/>
    </location>
</feature>
<dbReference type="EnsemblMetazoa" id="MDOA004859-RA">
    <property type="protein sequence ID" value="MDOA004859-PA"/>
    <property type="gene ID" value="MDOA004859"/>
</dbReference>
<keyword evidence="1" id="KW-0812">Transmembrane</keyword>
<dbReference type="RefSeq" id="XP_005185961.1">
    <property type="nucleotide sequence ID" value="XM_005185904.3"/>
</dbReference>
<reference evidence="3" key="1">
    <citation type="submission" date="2020-05" db="UniProtKB">
        <authorList>
            <consortium name="EnsemblMetazoa"/>
        </authorList>
    </citation>
    <scope>IDENTIFICATION</scope>
    <source>
        <strain evidence="3">Aabys</strain>
    </source>
</reference>
<name>A0A1I8MH78_MUSDO</name>
<gene>
    <name evidence="3" type="primary">101892053</name>
    <name evidence="5" type="synonym">LOC101892053</name>
</gene>
<feature type="transmembrane region" description="Helical" evidence="1">
    <location>
        <begin position="145"/>
        <end position="163"/>
    </location>
</feature>
<dbReference type="VEuPathDB" id="VectorBase:MDOMA2_011951"/>
<evidence type="ECO:0000313" key="3">
    <source>
        <dbReference type="EnsemblMetazoa" id="MDOA004859-PA"/>
    </source>
</evidence>
<dbReference type="OrthoDB" id="6631139at2759"/>
<dbReference type="STRING" id="7370.A0A1I8MH78"/>
<dbReference type="Proteomes" id="UP001652621">
    <property type="component" value="Unplaced"/>
</dbReference>
<evidence type="ECO:0000313" key="4">
    <source>
        <dbReference type="Proteomes" id="UP001652621"/>
    </source>
</evidence>
<keyword evidence="1" id="KW-0472">Membrane</keyword>
<dbReference type="VEuPathDB" id="VectorBase:MDOA004859"/>
<feature type="chain" id="PRO_5044560344" evidence="2">
    <location>
        <begin position="22"/>
        <end position="226"/>
    </location>
</feature>
<keyword evidence="2" id="KW-0732">Signal</keyword>
<keyword evidence="4" id="KW-1185">Reference proteome</keyword>
<dbReference type="GO" id="GO:0016020">
    <property type="term" value="C:membrane"/>
    <property type="evidence" value="ECO:0007669"/>
    <property type="project" value="TreeGrafter"/>
</dbReference>
<dbReference type="GeneID" id="101892053"/>
<dbReference type="PANTHER" id="PTHR21879:SF2">
    <property type="entry name" value="OSIRIS 20"/>
    <property type="match status" value="1"/>
</dbReference>
<keyword evidence="1" id="KW-1133">Transmembrane helix</keyword>
<evidence type="ECO:0000256" key="1">
    <source>
        <dbReference type="SAM" id="Phobius"/>
    </source>
</evidence>
<accession>A0A1I8MH78</accession>
<reference evidence="5" key="2">
    <citation type="submission" date="2025-04" db="UniProtKB">
        <authorList>
            <consortium name="RefSeq"/>
        </authorList>
    </citation>
    <scope>IDENTIFICATION</scope>
    <source>
        <strain evidence="5">Aabys</strain>
    </source>
</reference>
<dbReference type="InterPro" id="IPR012464">
    <property type="entry name" value="DUF1676"/>
</dbReference>
<dbReference type="AlphaFoldDB" id="A0A1I8MH78"/>
<evidence type="ECO:0000313" key="5">
    <source>
        <dbReference type="RefSeq" id="XP_005185961.1"/>
    </source>
</evidence>
<dbReference type="Pfam" id="PF07898">
    <property type="entry name" value="DUF1676"/>
    <property type="match status" value="1"/>
</dbReference>
<organism evidence="3">
    <name type="scientific">Musca domestica</name>
    <name type="common">House fly</name>
    <dbReference type="NCBI Taxonomy" id="7370"/>
    <lineage>
        <taxon>Eukaryota</taxon>
        <taxon>Metazoa</taxon>
        <taxon>Ecdysozoa</taxon>
        <taxon>Arthropoda</taxon>
        <taxon>Hexapoda</taxon>
        <taxon>Insecta</taxon>
        <taxon>Pterygota</taxon>
        <taxon>Neoptera</taxon>
        <taxon>Endopterygota</taxon>
        <taxon>Diptera</taxon>
        <taxon>Brachycera</taxon>
        <taxon>Muscomorpha</taxon>
        <taxon>Muscoidea</taxon>
        <taxon>Muscidae</taxon>
        <taxon>Musca</taxon>
    </lineage>
</organism>
<feature type="signal peptide" evidence="2">
    <location>
        <begin position="1"/>
        <end position="21"/>
    </location>
</feature>
<dbReference type="PANTHER" id="PTHR21879">
    <property type="entry name" value="FI03362P-RELATED-RELATED"/>
    <property type="match status" value="1"/>
</dbReference>